<gene>
    <name evidence="2" type="ORF">I2494_20040</name>
</gene>
<dbReference type="PANTHER" id="PTHR30136:SF35">
    <property type="entry name" value="HTH-TYPE TRANSCRIPTIONAL REGULATOR RV1719"/>
    <property type="match status" value="1"/>
</dbReference>
<protein>
    <submittedName>
        <fullName evidence="2">MarR family transcriptional regulator</fullName>
    </submittedName>
</protein>
<dbReference type="InterPro" id="IPR005471">
    <property type="entry name" value="Tscrpt_reg_IclR_N"/>
</dbReference>
<dbReference type="EMBL" id="JADRCR010000019">
    <property type="protein sequence ID" value="MBK5145963.1"/>
    <property type="molecule type" value="Genomic_DNA"/>
</dbReference>
<dbReference type="CDD" id="cd00090">
    <property type="entry name" value="HTH_ARSR"/>
    <property type="match status" value="1"/>
</dbReference>
<keyword evidence="3" id="KW-1185">Reference proteome</keyword>
<comment type="caution">
    <text evidence="2">The sequence shown here is derived from an EMBL/GenBank/DDBJ whole genome shotgun (WGS) entry which is preliminary data.</text>
</comment>
<name>A0ABS1IW36_9GAMM</name>
<sequence length="99" mass="10749">MKENKTSAEKVLDVLNVLLKNFAVGFTNGELAKATGLSAPNITRYVAILESAGFAERIPETDRIRPSHKLAQQAVAILTSLDEAKQRVDASINRLTKGN</sequence>
<evidence type="ECO:0000259" key="1">
    <source>
        <dbReference type="Pfam" id="PF09339"/>
    </source>
</evidence>
<dbReference type="InterPro" id="IPR050707">
    <property type="entry name" value="HTH_MetabolicPath_Reg"/>
</dbReference>
<organism evidence="2 3">
    <name type="scientific">Limnobaculum allomyrinae</name>
    <dbReference type="NCBI Taxonomy" id="2791986"/>
    <lineage>
        <taxon>Bacteria</taxon>
        <taxon>Pseudomonadati</taxon>
        <taxon>Pseudomonadota</taxon>
        <taxon>Gammaproteobacteria</taxon>
        <taxon>Enterobacterales</taxon>
        <taxon>Budviciaceae</taxon>
        <taxon>Limnobaculum</taxon>
    </lineage>
</organism>
<dbReference type="Proteomes" id="UP001296921">
    <property type="component" value="Unassembled WGS sequence"/>
</dbReference>
<dbReference type="PANTHER" id="PTHR30136">
    <property type="entry name" value="HELIX-TURN-HELIX TRANSCRIPTIONAL REGULATOR, ICLR FAMILY"/>
    <property type="match status" value="1"/>
</dbReference>
<dbReference type="Pfam" id="PF09339">
    <property type="entry name" value="HTH_IclR"/>
    <property type="match status" value="1"/>
</dbReference>
<dbReference type="RefSeq" id="WP_218468722.1">
    <property type="nucleotide sequence ID" value="NZ_JADRCR010000019.1"/>
</dbReference>
<evidence type="ECO:0000313" key="2">
    <source>
        <dbReference type="EMBL" id="MBK5145963.1"/>
    </source>
</evidence>
<feature type="domain" description="HTH iclR-type" evidence="1">
    <location>
        <begin position="7"/>
        <end position="57"/>
    </location>
</feature>
<proteinExistence type="predicted"/>
<reference evidence="2 3" key="1">
    <citation type="submission" date="2020-11" db="EMBL/GenBank/DDBJ databases">
        <title>Insectihabitans protaetiae gen. nov. sp. nov. and Insectihabitans allomyrinae sp. nov., isolated from larvae of Protaetia brevitarsis seulensis and Allomyrina dichotoma, respectively.</title>
        <authorList>
            <person name="Lee S.D."/>
            <person name="Byeon Y.-S."/>
            <person name="Kim S.-M."/>
            <person name="Yang H.L."/>
            <person name="Kim I.S."/>
        </authorList>
    </citation>
    <scope>NUCLEOTIDE SEQUENCE [LARGE SCALE GENOMIC DNA]</scope>
    <source>
        <strain evidence="2 3">BWR-B9</strain>
    </source>
</reference>
<evidence type="ECO:0000313" key="3">
    <source>
        <dbReference type="Proteomes" id="UP001296921"/>
    </source>
</evidence>
<dbReference type="InterPro" id="IPR011991">
    <property type="entry name" value="ArsR-like_HTH"/>
</dbReference>
<accession>A0ABS1IW36</accession>